<feature type="compositionally biased region" description="Basic and acidic residues" evidence="2">
    <location>
        <begin position="71"/>
        <end position="80"/>
    </location>
</feature>
<feature type="compositionally biased region" description="Low complexity" evidence="2">
    <location>
        <begin position="115"/>
        <end position="132"/>
    </location>
</feature>
<feature type="compositionally biased region" description="Low complexity" evidence="2">
    <location>
        <begin position="1"/>
        <end position="15"/>
    </location>
</feature>
<feature type="compositionally biased region" description="Low complexity" evidence="2">
    <location>
        <begin position="331"/>
        <end position="349"/>
    </location>
</feature>
<feature type="compositionally biased region" description="Basic and acidic residues" evidence="2">
    <location>
        <begin position="96"/>
        <end position="111"/>
    </location>
</feature>
<keyword evidence="4" id="KW-1185">Reference proteome</keyword>
<proteinExistence type="predicted"/>
<name>A0A4S4MVW7_9APHY</name>
<evidence type="ECO:0000256" key="1">
    <source>
        <dbReference type="SAM" id="Coils"/>
    </source>
</evidence>
<dbReference type="Proteomes" id="UP000308730">
    <property type="component" value="Unassembled WGS sequence"/>
</dbReference>
<feature type="coiled-coil region" evidence="1">
    <location>
        <begin position="159"/>
        <end position="193"/>
    </location>
</feature>
<feature type="region of interest" description="Disordered" evidence="2">
    <location>
        <begin position="1"/>
        <end position="140"/>
    </location>
</feature>
<feature type="compositionally biased region" description="Basic and acidic residues" evidence="2">
    <location>
        <begin position="441"/>
        <end position="457"/>
    </location>
</feature>
<evidence type="ECO:0000256" key="2">
    <source>
        <dbReference type="SAM" id="MobiDB-lite"/>
    </source>
</evidence>
<sequence length="513" mass="54530">MPPSAYAAAAKAPSPELSNVPTIPSLPSVSSHRLVTPLRQQVLRPRANTIPTTPASPLTSSPTLSTIPEGGKLKSPEISKDTVPPVSPSRQSSIVKSKEKERDHQDEDVRRGSISTTASTTASPPTEYSTPPRRVTDSPLYGDVMSLRATHEEYVRSIRETHAMEMAELMRRVEQLEREVRKRDREIKGLRWLVMNANNGGSTSDPGLKPTSSSKGEASAGRYRSESKSSQVSQLSTASSGVSGHRRDAADTIPGIPALHSPRTSTEEGLYDLQSTISDLIAPAATPPLPNTGRTKTQSPSPDVSPSKPSLTTQSPPPRLKRANTLPDNVSTFPSPSSSSRSARRTSSPILPPSSPSPSSKSLKASKPPVPTASGAGLGIQNIDIPSIPTASSSLGFNRLSTTDTTLSSASTIPSLTSNVSTASSSALSAIPETSNGALDPQEREKENQERERDTRRTSRQSKRLSASSTTASVGVAKMAHTPSISQMLDKSTESSMDDLLRRLRSFGGHGDR</sequence>
<feature type="compositionally biased region" description="Low complexity" evidence="2">
    <location>
        <begin position="400"/>
        <end position="430"/>
    </location>
</feature>
<accession>A0A4S4MVW7</accession>
<feature type="region of interest" description="Disordered" evidence="2">
    <location>
        <begin position="197"/>
        <end position="513"/>
    </location>
</feature>
<evidence type="ECO:0000313" key="4">
    <source>
        <dbReference type="Proteomes" id="UP000308730"/>
    </source>
</evidence>
<dbReference type="AlphaFoldDB" id="A0A4S4MVW7"/>
<organism evidence="3 4">
    <name type="scientific">Antrodiella citrinella</name>
    <dbReference type="NCBI Taxonomy" id="2447956"/>
    <lineage>
        <taxon>Eukaryota</taxon>
        <taxon>Fungi</taxon>
        <taxon>Dikarya</taxon>
        <taxon>Basidiomycota</taxon>
        <taxon>Agaricomycotina</taxon>
        <taxon>Agaricomycetes</taxon>
        <taxon>Polyporales</taxon>
        <taxon>Steccherinaceae</taxon>
        <taxon>Antrodiella</taxon>
    </lineage>
</organism>
<feature type="compositionally biased region" description="Low complexity" evidence="2">
    <location>
        <begin position="299"/>
        <end position="310"/>
    </location>
</feature>
<evidence type="ECO:0000313" key="3">
    <source>
        <dbReference type="EMBL" id="THH30479.1"/>
    </source>
</evidence>
<feature type="compositionally biased region" description="Low complexity" evidence="2">
    <location>
        <begin position="357"/>
        <end position="367"/>
    </location>
</feature>
<feature type="compositionally biased region" description="Low complexity" evidence="2">
    <location>
        <begin position="49"/>
        <end position="68"/>
    </location>
</feature>
<protein>
    <submittedName>
        <fullName evidence="3">Uncharacterized protein</fullName>
    </submittedName>
</protein>
<feature type="compositionally biased region" description="Low complexity" evidence="2">
    <location>
        <begin position="228"/>
        <end position="240"/>
    </location>
</feature>
<comment type="caution">
    <text evidence="3">The sequence shown here is derived from an EMBL/GenBank/DDBJ whole genome shotgun (WGS) entry which is preliminary data.</text>
</comment>
<dbReference type="EMBL" id="SGPM01000079">
    <property type="protein sequence ID" value="THH30479.1"/>
    <property type="molecule type" value="Genomic_DNA"/>
</dbReference>
<dbReference type="OrthoDB" id="2804750at2759"/>
<reference evidence="3 4" key="1">
    <citation type="submission" date="2019-02" db="EMBL/GenBank/DDBJ databases">
        <title>Genome sequencing of the rare red list fungi Antrodiella citrinella (Flaviporus citrinellus).</title>
        <authorList>
            <person name="Buettner E."/>
            <person name="Kellner H."/>
        </authorList>
    </citation>
    <scope>NUCLEOTIDE SEQUENCE [LARGE SCALE GENOMIC DNA]</scope>
    <source>
        <strain evidence="3 4">DSM 108506</strain>
    </source>
</reference>
<keyword evidence="1" id="KW-0175">Coiled coil</keyword>
<gene>
    <name evidence="3" type="ORF">EUX98_g3690</name>
</gene>
<feature type="compositionally biased region" description="Polar residues" evidence="2">
    <location>
        <begin position="16"/>
        <end position="33"/>
    </location>
</feature>
<feature type="compositionally biased region" description="Polar residues" evidence="2">
    <location>
        <begin position="197"/>
        <end position="216"/>
    </location>
</feature>